<dbReference type="PANTHER" id="PTHR43544:SF12">
    <property type="entry name" value="NAD(P)-BINDING ROSSMANN-FOLD SUPERFAMILY PROTEIN"/>
    <property type="match status" value="1"/>
</dbReference>
<accession>A0A1G6WLM5</accession>
<dbReference type="InterPro" id="IPR036291">
    <property type="entry name" value="NAD(P)-bd_dom_sf"/>
</dbReference>
<dbReference type="Proteomes" id="UP000199603">
    <property type="component" value="Unassembled WGS sequence"/>
</dbReference>
<name>A0A1G6WLM5_9GAMM</name>
<dbReference type="PRINTS" id="PR00081">
    <property type="entry name" value="GDHRDH"/>
</dbReference>
<dbReference type="GO" id="GO:0005737">
    <property type="term" value="C:cytoplasm"/>
    <property type="evidence" value="ECO:0007669"/>
    <property type="project" value="TreeGrafter"/>
</dbReference>
<dbReference type="PANTHER" id="PTHR43544">
    <property type="entry name" value="SHORT-CHAIN DEHYDROGENASE/REDUCTASE"/>
    <property type="match status" value="1"/>
</dbReference>
<dbReference type="Gene3D" id="3.40.50.720">
    <property type="entry name" value="NAD(P)-binding Rossmann-like Domain"/>
    <property type="match status" value="1"/>
</dbReference>
<protein>
    <submittedName>
        <fullName evidence="1">NAD(P)-dependent dehydrogenase, short-chain alcohol dehydrogenase family</fullName>
    </submittedName>
</protein>
<dbReference type="Pfam" id="PF00106">
    <property type="entry name" value="adh_short"/>
    <property type="match status" value="1"/>
</dbReference>
<dbReference type="OrthoDB" id="5786478at2"/>
<dbReference type="SUPFAM" id="SSF51735">
    <property type="entry name" value="NAD(P)-binding Rossmann-fold domains"/>
    <property type="match status" value="1"/>
</dbReference>
<gene>
    <name evidence="1" type="ORF">SAMN04488509_10560</name>
</gene>
<dbReference type="CDD" id="cd05325">
    <property type="entry name" value="carb_red_sniffer_like_SDR_c"/>
    <property type="match status" value="1"/>
</dbReference>
<dbReference type="RefSeq" id="WP_091242198.1">
    <property type="nucleotide sequence ID" value="NZ_FNAG01000005.1"/>
</dbReference>
<dbReference type="EMBL" id="FNAG01000005">
    <property type="protein sequence ID" value="SDD66689.1"/>
    <property type="molecule type" value="Genomic_DNA"/>
</dbReference>
<dbReference type="InterPro" id="IPR051468">
    <property type="entry name" value="Fungal_SecMetab_SDRs"/>
</dbReference>
<dbReference type="GO" id="GO:0016491">
    <property type="term" value="F:oxidoreductase activity"/>
    <property type="evidence" value="ECO:0007669"/>
    <property type="project" value="TreeGrafter"/>
</dbReference>
<dbReference type="AlphaFoldDB" id="A0A1G6WLM5"/>
<dbReference type="STRING" id="265719.SAMN04488509_10560"/>
<proteinExistence type="predicted"/>
<evidence type="ECO:0000313" key="1">
    <source>
        <dbReference type="EMBL" id="SDD66689.1"/>
    </source>
</evidence>
<dbReference type="InterPro" id="IPR002347">
    <property type="entry name" value="SDR_fam"/>
</dbReference>
<keyword evidence="2" id="KW-1185">Reference proteome</keyword>
<evidence type="ECO:0000313" key="2">
    <source>
        <dbReference type="Proteomes" id="UP000199603"/>
    </source>
</evidence>
<organism evidence="1 2">
    <name type="scientific">Aquimonas voraii</name>
    <dbReference type="NCBI Taxonomy" id="265719"/>
    <lineage>
        <taxon>Bacteria</taxon>
        <taxon>Pseudomonadati</taxon>
        <taxon>Pseudomonadota</taxon>
        <taxon>Gammaproteobacteria</taxon>
        <taxon>Lysobacterales</taxon>
        <taxon>Lysobacteraceae</taxon>
        <taxon>Aquimonas</taxon>
    </lineage>
</organism>
<sequence>MPLIAGLESPVHALVTGASSGIGLATAAALLQRSDVARVVAVARHAGAAPALAELAAAHSDRILRVDADLTRHSDRQRLAETVRGHTGPLHLLFNAAGLLHAEGLQPEKSLSQLSEDALQRSFTLNAFAPILLAQALLPLFDAKQPGVIASLSARVGSIADNGLGGWYSYRAAKAAQNQLMRTLAVELKRSHPKLAVLQLHPGTVDTPLSAPFKARVPAGKLFSPEHSAAQLLQVIEASSAADSGRFLAYDGSEIPW</sequence>
<reference evidence="1 2" key="1">
    <citation type="submission" date="2016-10" db="EMBL/GenBank/DDBJ databases">
        <authorList>
            <person name="de Groot N.N."/>
        </authorList>
    </citation>
    <scope>NUCLEOTIDE SEQUENCE [LARGE SCALE GENOMIC DNA]</scope>
    <source>
        <strain evidence="1 2">DSM 16957</strain>
    </source>
</reference>